<dbReference type="GO" id="GO:0005694">
    <property type="term" value="C:chromosome"/>
    <property type="evidence" value="ECO:0007669"/>
    <property type="project" value="TreeGrafter"/>
</dbReference>
<dbReference type="GO" id="GO:0007059">
    <property type="term" value="P:chromosome segregation"/>
    <property type="evidence" value="ECO:0007669"/>
    <property type="project" value="TreeGrafter"/>
</dbReference>
<proteinExistence type="predicted"/>
<dbReference type="InterPro" id="IPR050336">
    <property type="entry name" value="Chromosome_partition/occlusion"/>
</dbReference>
<reference evidence="4 5" key="1">
    <citation type="submission" date="2020-08" db="EMBL/GenBank/DDBJ databases">
        <title>Genomic Encyclopedia of Type Strains, Phase IV (KMG-IV): sequencing the most valuable type-strain genomes for metagenomic binning, comparative biology and taxonomic classification.</title>
        <authorList>
            <person name="Goeker M."/>
        </authorList>
    </citation>
    <scope>NUCLEOTIDE SEQUENCE [LARGE SCALE GENOMIC DNA]</scope>
    <source>
        <strain evidence="4 5">DSM 27939</strain>
    </source>
</reference>
<sequence>MTAAYELTTEAPTALCLSVTPSPDVQTLPFSALRRSALNPRKRFDQAALIELAANIYQRTPRNEQGTILGTGIMQNLTARPHTESGCVEIAAGERRYRAVELLVQGLTLSIQGGTDPNGRPVMVDVFCQLPDTYPIPVRIEALTDADLIEAATVENIQREDMTPLEEADAYLALKGAGRSVEYIALKYGKHPSTVKSRLDLAAGLGKDARKLLEDGRLTLEHAKIICTVTGGLKKSLTEQARNGATVSTLKNLVKNGAFLVENALFDVEASGLRVEGGALLGNIPEKFADHKKALAAQVEALEEVKAQGEASGTWAGGVVIVPVESEYANLPSRDWVHNTQRPEGVPGLLALVYSTVTGKTAQFGNVARFSDVQAYRHKQREEAERAVQERRTAQGEATPATATGAASFTPSTPSSPGKVREAAHEIGHQTRAQALDGYLATHPRACLALACETLMQSSGYSSHHNLMGLKVTGRRPTPLTEESRALGQQLQERFPLLFKLDEQSGELKYSPNPLAGRISPFDELTAEGVTAAELMAVLTYFTHRQVGEWENHISRPKSPLNTFAAKIGADEDVQRRFTLTTEYLNAYTTIDLHALIDAMPQACRPAGRHGVNKKELVALILEKAPALKAAGWLPDLVKFK</sequence>
<dbReference type="SUPFAM" id="SSF109709">
    <property type="entry name" value="KorB DNA-binding domain-like"/>
    <property type="match status" value="1"/>
</dbReference>
<feature type="domain" description="ParB-like N-terminal" evidence="2">
    <location>
        <begin position="24"/>
        <end position="103"/>
    </location>
</feature>
<dbReference type="Pfam" id="PF02195">
    <property type="entry name" value="ParB_N"/>
    <property type="match status" value="1"/>
</dbReference>
<dbReference type="InterPro" id="IPR041468">
    <property type="entry name" value="HTH_ParB/Spo0J"/>
</dbReference>
<dbReference type="PANTHER" id="PTHR33375:SF7">
    <property type="entry name" value="CHROMOSOME 2-PARTITIONING PROTEIN PARB-RELATED"/>
    <property type="match status" value="1"/>
</dbReference>
<dbReference type="AlphaFoldDB" id="A0A7W8JZ80"/>
<accession>A0A7W8JZ80</accession>
<evidence type="ECO:0000259" key="2">
    <source>
        <dbReference type="Pfam" id="PF02195"/>
    </source>
</evidence>
<dbReference type="Gene3D" id="3.90.1530.30">
    <property type="match status" value="1"/>
</dbReference>
<evidence type="ECO:0000259" key="3">
    <source>
        <dbReference type="Pfam" id="PF17762"/>
    </source>
</evidence>
<comment type="caution">
    <text evidence="4">The sequence shown here is derived from an EMBL/GenBank/DDBJ whole genome shotgun (WGS) entry which is preliminary data.</text>
</comment>
<dbReference type="EMBL" id="JACHFL010000024">
    <property type="protein sequence ID" value="MBB5365946.1"/>
    <property type="molecule type" value="Genomic_DNA"/>
</dbReference>
<dbReference type="SUPFAM" id="SSF110849">
    <property type="entry name" value="ParB/Sulfiredoxin"/>
    <property type="match status" value="1"/>
</dbReference>
<gene>
    <name evidence="4" type="ORF">HNQ08_005072</name>
</gene>
<feature type="compositionally biased region" description="Low complexity" evidence="1">
    <location>
        <begin position="395"/>
        <end position="418"/>
    </location>
</feature>
<name>A0A7W8JZ80_9DEIO</name>
<dbReference type="PANTHER" id="PTHR33375">
    <property type="entry name" value="CHROMOSOME-PARTITIONING PROTEIN PARB-RELATED"/>
    <property type="match status" value="1"/>
</dbReference>
<dbReference type="Pfam" id="PF17762">
    <property type="entry name" value="HTH_ParB"/>
    <property type="match status" value="1"/>
</dbReference>
<organism evidence="4 5">
    <name type="scientific">Deinococcus humi</name>
    <dbReference type="NCBI Taxonomy" id="662880"/>
    <lineage>
        <taxon>Bacteria</taxon>
        <taxon>Thermotogati</taxon>
        <taxon>Deinococcota</taxon>
        <taxon>Deinococci</taxon>
        <taxon>Deinococcales</taxon>
        <taxon>Deinococcaceae</taxon>
        <taxon>Deinococcus</taxon>
    </lineage>
</organism>
<evidence type="ECO:0000256" key="1">
    <source>
        <dbReference type="SAM" id="MobiDB-lite"/>
    </source>
</evidence>
<dbReference type="Gene3D" id="1.10.10.2830">
    <property type="match status" value="1"/>
</dbReference>
<keyword evidence="5" id="KW-1185">Reference proteome</keyword>
<dbReference type="RefSeq" id="WP_184137850.1">
    <property type="nucleotide sequence ID" value="NZ_JACHFL010000024.1"/>
</dbReference>
<protein>
    <submittedName>
        <fullName evidence="4">ParB family chromosome partitioning protein</fullName>
    </submittedName>
</protein>
<evidence type="ECO:0000313" key="4">
    <source>
        <dbReference type="EMBL" id="MBB5365946.1"/>
    </source>
</evidence>
<dbReference type="Proteomes" id="UP000552709">
    <property type="component" value="Unassembled WGS sequence"/>
</dbReference>
<evidence type="ECO:0000313" key="5">
    <source>
        <dbReference type="Proteomes" id="UP000552709"/>
    </source>
</evidence>
<feature type="domain" description="ParB/Spo0J HTH" evidence="3">
    <location>
        <begin position="160"/>
        <end position="256"/>
    </location>
</feature>
<dbReference type="InterPro" id="IPR003115">
    <property type="entry name" value="ParB_N"/>
</dbReference>
<feature type="region of interest" description="Disordered" evidence="1">
    <location>
        <begin position="389"/>
        <end position="420"/>
    </location>
</feature>
<dbReference type="InterPro" id="IPR036086">
    <property type="entry name" value="ParB/Sulfiredoxin_sf"/>
</dbReference>